<keyword evidence="1" id="KW-0812">Transmembrane</keyword>
<sequence>MGQESVERILANPRFQELVAKRSRFAWTLSAIILAVFYGYILVVAFNPQVLAVPLGEGWTLTVGIPVGAGIIVLSFLLTWAYVTRANGEFERLNREVLEELNR</sequence>
<gene>
    <name evidence="2" type="ORF">SAMN05421508_101618</name>
</gene>
<dbReference type="AlphaFoldDB" id="A0A286G6S4"/>
<evidence type="ECO:0000313" key="3">
    <source>
        <dbReference type="Proteomes" id="UP000219621"/>
    </source>
</evidence>
<keyword evidence="1" id="KW-0472">Membrane</keyword>
<dbReference type="InterPro" id="IPR007436">
    <property type="entry name" value="DUF485"/>
</dbReference>
<organism evidence="2 3">
    <name type="scientific">Caenispirillum bisanense</name>
    <dbReference type="NCBI Taxonomy" id="414052"/>
    <lineage>
        <taxon>Bacteria</taxon>
        <taxon>Pseudomonadati</taxon>
        <taxon>Pseudomonadota</taxon>
        <taxon>Alphaproteobacteria</taxon>
        <taxon>Rhodospirillales</taxon>
        <taxon>Novispirillaceae</taxon>
        <taxon>Caenispirillum</taxon>
    </lineage>
</organism>
<reference evidence="2 3" key="1">
    <citation type="submission" date="2017-09" db="EMBL/GenBank/DDBJ databases">
        <authorList>
            <person name="Ehlers B."/>
            <person name="Leendertz F.H."/>
        </authorList>
    </citation>
    <scope>NUCLEOTIDE SEQUENCE [LARGE SCALE GENOMIC DNA]</scope>
    <source>
        <strain evidence="2 3">USBA 140</strain>
    </source>
</reference>
<dbReference type="PANTHER" id="PTHR38598">
    <property type="entry name" value="INNER MEMBRANE PROTEIN YJCH"/>
    <property type="match status" value="1"/>
</dbReference>
<proteinExistence type="predicted"/>
<accession>A0A286G6S4</accession>
<name>A0A286G6S4_9PROT</name>
<dbReference type="GO" id="GO:0005886">
    <property type="term" value="C:plasma membrane"/>
    <property type="evidence" value="ECO:0007669"/>
    <property type="project" value="TreeGrafter"/>
</dbReference>
<dbReference type="RefSeq" id="WP_097277491.1">
    <property type="nucleotide sequence ID" value="NZ_OCNJ01000001.1"/>
</dbReference>
<keyword evidence="1" id="KW-1133">Transmembrane helix</keyword>
<evidence type="ECO:0000313" key="2">
    <source>
        <dbReference type="EMBL" id="SOD90664.1"/>
    </source>
</evidence>
<protein>
    <submittedName>
        <fullName evidence="2">Uncharacterized membrane protein, DUF485 family</fullName>
    </submittedName>
</protein>
<dbReference type="Proteomes" id="UP000219621">
    <property type="component" value="Unassembled WGS sequence"/>
</dbReference>
<evidence type="ECO:0000256" key="1">
    <source>
        <dbReference type="SAM" id="Phobius"/>
    </source>
</evidence>
<dbReference type="InterPro" id="IPR052959">
    <property type="entry name" value="Inner_membrane_assoc"/>
</dbReference>
<feature type="transmembrane region" description="Helical" evidence="1">
    <location>
        <begin position="58"/>
        <end position="83"/>
    </location>
</feature>
<dbReference type="Pfam" id="PF04341">
    <property type="entry name" value="DUF485"/>
    <property type="match status" value="1"/>
</dbReference>
<dbReference type="PANTHER" id="PTHR38598:SF1">
    <property type="entry name" value="INNER MEMBRANE PROTEIN YJCH"/>
    <property type="match status" value="1"/>
</dbReference>
<dbReference type="OrthoDB" id="5297034at2"/>
<dbReference type="EMBL" id="OCNJ01000001">
    <property type="protein sequence ID" value="SOD90664.1"/>
    <property type="molecule type" value="Genomic_DNA"/>
</dbReference>
<keyword evidence="3" id="KW-1185">Reference proteome</keyword>
<feature type="transmembrane region" description="Helical" evidence="1">
    <location>
        <begin position="25"/>
        <end position="46"/>
    </location>
</feature>